<sequence>MIEPITRDLLPPPLLLQDDVARRRDLLAAGVSQHALATRCRPSGPWQLLLPGVLLLANSPPTRRQRLRAAVLYAGAEAVITGVEALHEHGLAVSGNEEVHVLVPIRRRLSTRDFVRIERTSRPPRPEIIDGLPFAPSSRAAVDAARTSGDAEKQRAFLLAPIEAGLRSAEQIRTEINAGSQRGTAALRPLLEEPLAPLLTNTVHEGWARRITRQTPIPPPTWHVRVYDRADQLLGTADAWWDDVGLAWDFGHQRDARTAIRQSTFAKEGIVTLRTPLPHLRGNPVAVSEDLASAFLRATQRPRPPVRAVLTSGTVR</sequence>
<gene>
    <name evidence="1" type="ORF">EV192_1021130</name>
</gene>
<accession>A0A4R2JZW3</accession>
<dbReference type="OrthoDB" id="4870610at2"/>
<dbReference type="AlphaFoldDB" id="A0A4R2JZW3"/>
<reference evidence="1 2" key="1">
    <citation type="submission" date="2019-03" db="EMBL/GenBank/DDBJ databases">
        <title>Genomic Encyclopedia of Type Strains, Phase IV (KMG-IV): sequencing the most valuable type-strain genomes for metagenomic binning, comparative biology and taxonomic classification.</title>
        <authorList>
            <person name="Goeker M."/>
        </authorList>
    </citation>
    <scope>NUCLEOTIDE SEQUENCE [LARGE SCALE GENOMIC DNA]</scope>
    <source>
        <strain evidence="1 2">DSM 45934</strain>
    </source>
</reference>
<dbReference type="RefSeq" id="WP_132115143.1">
    <property type="nucleotide sequence ID" value="NZ_SLWS01000002.1"/>
</dbReference>
<evidence type="ECO:0000313" key="1">
    <source>
        <dbReference type="EMBL" id="TCO62986.1"/>
    </source>
</evidence>
<evidence type="ECO:0008006" key="3">
    <source>
        <dbReference type="Google" id="ProtNLM"/>
    </source>
</evidence>
<protein>
    <recommendedName>
        <fullName evidence="3">Transcriptional regulator, AbiEi antitoxin, Type IV TA system</fullName>
    </recommendedName>
</protein>
<dbReference type="Proteomes" id="UP000295680">
    <property type="component" value="Unassembled WGS sequence"/>
</dbReference>
<proteinExistence type="predicted"/>
<organism evidence="1 2">
    <name type="scientific">Actinocrispum wychmicini</name>
    <dbReference type="NCBI Taxonomy" id="1213861"/>
    <lineage>
        <taxon>Bacteria</taxon>
        <taxon>Bacillati</taxon>
        <taxon>Actinomycetota</taxon>
        <taxon>Actinomycetes</taxon>
        <taxon>Pseudonocardiales</taxon>
        <taxon>Pseudonocardiaceae</taxon>
        <taxon>Actinocrispum</taxon>
    </lineage>
</organism>
<dbReference type="EMBL" id="SLWS01000002">
    <property type="protein sequence ID" value="TCO62986.1"/>
    <property type="molecule type" value="Genomic_DNA"/>
</dbReference>
<keyword evidence="2" id="KW-1185">Reference proteome</keyword>
<name>A0A4R2JZW3_9PSEU</name>
<evidence type="ECO:0000313" key="2">
    <source>
        <dbReference type="Proteomes" id="UP000295680"/>
    </source>
</evidence>
<comment type="caution">
    <text evidence="1">The sequence shown here is derived from an EMBL/GenBank/DDBJ whole genome shotgun (WGS) entry which is preliminary data.</text>
</comment>